<dbReference type="InterPro" id="IPR028427">
    <property type="entry name" value="Met_Sox_Rdtase_MsrB"/>
</dbReference>
<dbReference type="PROSITE" id="PS51257">
    <property type="entry name" value="PROKAR_LIPOPROTEIN"/>
    <property type="match status" value="1"/>
</dbReference>
<dbReference type="PANTHER" id="PTHR10173">
    <property type="entry name" value="METHIONINE SULFOXIDE REDUCTASE"/>
    <property type="match status" value="1"/>
</dbReference>
<dbReference type="RefSeq" id="WP_310055680.1">
    <property type="nucleotide sequence ID" value="NZ_JAVDVW010000002.1"/>
</dbReference>
<evidence type="ECO:0000313" key="6">
    <source>
        <dbReference type="Proteomes" id="UP001267878"/>
    </source>
</evidence>
<dbReference type="NCBIfam" id="TIGR00357">
    <property type="entry name" value="peptide-methionine (R)-S-oxide reductase MsrB"/>
    <property type="match status" value="1"/>
</dbReference>
<dbReference type="PROSITE" id="PS51318">
    <property type="entry name" value="TAT"/>
    <property type="match status" value="1"/>
</dbReference>
<organism evidence="5 6">
    <name type="scientific">Agrilutibacter niabensis</name>
    <dbReference type="NCBI Taxonomy" id="380628"/>
    <lineage>
        <taxon>Bacteria</taxon>
        <taxon>Pseudomonadati</taxon>
        <taxon>Pseudomonadota</taxon>
        <taxon>Gammaproteobacteria</taxon>
        <taxon>Lysobacterales</taxon>
        <taxon>Lysobacteraceae</taxon>
        <taxon>Agrilutibacter</taxon>
    </lineage>
</organism>
<dbReference type="PROSITE" id="PS51790">
    <property type="entry name" value="MSRB"/>
    <property type="match status" value="1"/>
</dbReference>
<evidence type="ECO:0000259" key="4">
    <source>
        <dbReference type="PROSITE" id="PS51790"/>
    </source>
</evidence>
<name>A0ABU1VT40_9GAMM</name>
<dbReference type="EC" id="1.8.4.12" evidence="1"/>
<feature type="domain" description="MsrB" evidence="4">
    <location>
        <begin position="45"/>
        <end position="166"/>
    </location>
</feature>
<evidence type="ECO:0000256" key="3">
    <source>
        <dbReference type="ARBA" id="ARBA00048488"/>
    </source>
</evidence>
<dbReference type="Proteomes" id="UP001267878">
    <property type="component" value="Unassembled WGS sequence"/>
</dbReference>
<comment type="caution">
    <text evidence="5">The sequence shown here is derived from an EMBL/GenBank/DDBJ whole genome shotgun (WGS) entry which is preliminary data.</text>
</comment>
<dbReference type="EMBL" id="JAVDVW010000002">
    <property type="protein sequence ID" value="MDR7100656.1"/>
    <property type="molecule type" value="Genomic_DNA"/>
</dbReference>
<dbReference type="InterPro" id="IPR011057">
    <property type="entry name" value="Mss4-like_sf"/>
</dbReference>
<dbReference type="Pfam" id="PF01641">
    <property type="entry name" value="SelR"/>
    <property type="match status" value="1"/>
</dbReference>
<proteinExistence type="predicted"/>
<dbReference type="GO" id="GO:0033743">
    <property type="term" value="F:peptide-methionine (R)-S-oxide reductase activity"/>
    <property type="evidence" value="ECO:0007669"/>
    <property type="project" value="UniProtKB-EC"/>
</dbReference>
<gene>
    <name evidence="5" type="ORF">J2X04_003037</name>
</gene>
<reference evidence="5 6" key="1">
    <citation type="submission" date="2023-07" db="EMBL/GenBank/DDBJ databases">
        <title>Sorghum-associated microbial communities from plants grown in Nebraska, USA.</title>
        <authorList>
            <person name="Schachtman D."/>
        </authorList>
    </citation>
    <scope>NUCLEOTIDE SEQUENCE [LARGE SCALE GENOMIC DNA]</scope>
    <source>
        <strain evidence="5 6">BE187</strain>
    </source>
</reference>
<evidence type="ECO:0000256" key="1">
    <source>
        <dbReference type="ARBA" id="ARBA00012499"/>
    </source>
</evidence>
<dbReference type="PANTHER" id="PTHR10173:SF57">
    <property type="entry name" value="PEPTIDE-METHIONINE (R)-S-OXIDE REDUCTASE"/>
    <property type="match status" value="1"/>
</dbReference>
<dbReference type="Gene3D" id="2.170.150.20">
    <property type="entry name" value="Peptide methionine sulfoxide reductase"/>
    <property type="match status" value="1"/>
</dbReference>
<evidence type="ECO:0000313" key="5">
    <source>
        <dbReference type="EMBL" id="MDR7100656.1"/>
    </source>
</evidence>
<accession>A0ABU1VT40</accession>
<sequence>MSLTRREALRAGGLAMVGGLLGLGACSRAPAATAMARRFEVMHSDAEWRQRLTPAQYAVLRGHATERPYSSPLNDEHRHGTFACAGCGLPLYSSATKFDSGTGWPSFWAPLHDAVGEDTDSTFGMARTEVHCRRCGGHLGHVFDDGPAPTGLRYCMNGVAMLFAPG</sequence>
<dbReference type="InterPro" id="IPR002579">
    <property type="entry name" value="Met_Sox_Rdtase_MsrB_dom"/>
</dbReference>
<keyword evidence="6" id="KW-1185">Reference proteome</keyword>
<dbReference type="SUPFAM" id="SSF51316">
    <property type="entry name" value="Mss4-like"/>
    <property type="match status" value="1"/>
</dbReference>
<keyword evidence="2 5" id="KW-0560">Oxidoreductase</keyword>
<dbReference type="InterPro" id="IPR006311">
    <property type="entry name" value="TAT_signal"/>
</dbReference>
<comment type="catalytic activity">
    <reaction evidence="3">
        <text>L-methionyl-[protein] + [thioredoxin]-disulfide + H2O = L-methionyl-(R)-S-oxide-[protein] + [thioredoxin]-dithiol</text>
        <dbReference type="Rhea" id="RHEA:24164"/>
        <dbReference type="Rhea" id="RHEA-COMP:10698"/>
        <dbReference type="Rhea" id="RHEA-COMP:10700"/>
        <dbReference type="Rhea" id="RHEA-COMP:12313"/>
        <dbReference type="Rhea" id="RHEA-COMP:12314"/>
        <dbReference type="ChEBI" id="CHEBI:15377"/>
        <dbReference type="ChEBI" id="CHEBI:16044"/>
        <dbReference type="ChEBI" id="CHEBI:29950"/>
        <dbReference type="ChEBI" id="CHEBI:45764"/>
        <dbReference type="ChEBI" id="CHEBI:50058"/>
        <dbReference type="EC" id="1.8.4.12"/>
    </reaction>
</comment>
<evidence type="ECO:0000256" key="2">
    <source>
        <dbReference type="ARBA" id="ARBA00023002"/>
    </source>
</evidence>
<protein>
    <recommendedName>
        <fullName evidence="1">peptide-methionine (R)-S-oxide reductase</fullName>
        <ecNumber evidence="1">1.8.4.12</ecNumber>
    </recommendedName>
</protein>